<reference evidence="8" key="1">
    <citation type="submission" date="2018-05" db="EMBL/GenBank/DDBJ databases">
        <authorList>
            <person name="Lanie J.A."/>
            <person name="Ng W.-L."/>
            <person name="Kazmierczak K.M."/>
            <person name="Andrzejewski T.M."/>
            <person name="Davidsen T.M."/>
            <person name="Wayne K.J."/>
            <person name="Tettelin H."/>
            <person name="Glass J.I."/>
            <person name="Rusch D."/>
            <person name="Podicherti R."/>
            <person name="Tsui H.-C.T."/>
            <person name="Winkler M.E."/>
        </authorList>
    </citation>
    <scope>NUCLEOTIDE SEQUENCE</scope>
</reference>
<dbReference type="GO" id="GO:0016887">
    <property type="term" value="F:ATP hydrolysis activity"/>
    <property type="evidence" value="ECO:0007669"/>
    <property type="project" value="InterPro"/>
</dbReference>
<dbReference type="GO" id="GO:0016020">
    <property type="term" value="C:membrane"/>
    <property type="evidence" value="ECO:0007669"/>
    <property type="project" value="UniProtKB-SubCell"/>
</dbReference>
<proteinExistence type="predicted"/>
<keyword evidence="5 6" id="KW-0472">Membrane</keyword>
<gene>
    <name evidence="8" type="ORF">METZ01_LOCUS146627</name>
</gene>
<feature type="transmembrane region" description="Helical" evidence="6">
    <location>
        <begin position="217"/>
        <end position="238"/>
    </location>
</feature>
<dbReference type="InterPro" id="IPR023299">
    <property type="entry name" value="ATPase_P-typ_cyto_dom_N"/>
</dbReference>
<feature type="transmembrane region" description="Helical" evidence="6">
    <location>
        <begin position="70"/>
        <end position="88"/>
    </location>
</feature>
<evidence type="ECO:0000256" key="2">
    <source>
        <dbReference type="ARBA" id="ARBA00022692"/>
    </source>
</evidence>
<dbReference type="Pfam" id="PF00702">
    <property type="entry name" value="Hydrolase"/>
    <property type="match status" value="1"/>
</dbReference>
<dbReference type="InterPro" id="IPR059000">
    <property type="entry name" value="ATPase_P-type_domA"/>
</dbReference>
<name>A0A381ZYH1_9ZZZZ</name>
<feature type="domain" description="P-type ATPase A" evidence="7">
    <location>
        <begin position="100"/>
        <end position="198"/>
    </location>
</feature>
<feature type="transmembrane region" description="Helical" evidence="6">
    <location>
        <begin position="258"/>
        <end position="278"/>
    </location>
</feature>
<dbReference type="InterPro" id="IPR023214">
    <property type="entry name" value="HAD_sf"/>
</dbReference>
<keyword evidence="2 6" id="KW-0812">Transmembrane</keyword>
<protein>
    <recommendedName>
        <fullName evidence="7">P-type ATPase A domain-containing protein</fullName>
    </recommendedName>
</protein>
<dbReference type="Gene3D" id="3.40.50.1000">
    <property type="entry name" value="HAD superfamily/HAD-like"/>
    <property type="match status" value="1"/>
</dbReference>
<dbReference type="SUPFAM" id="SSF81653">
    <property type="entry name" value="Calcium ATPase, transduction domain A"/>
    <property type="match status" value="1"/>
</dbReference>
<dbReference type="InterPro" id="IPR008250">
    <property type="entry name" value="ATPase_P-typ_transduc_dom_A_sf"/>
</dbReference>
<dbReference type="NCBIfam" id="TIGR01494">
    <property type="entry name" value="ATPase_P-type"/>
    <property type="match status" value="2"/>
</dbReference>
<comment type="subcellular location">
    <subcellularLocation>
        <location evidence="1">Membrane</location>
        <topology evidence="1">Multi-pass membrane protein</topology>
    </subcellularLocation>
</comment>
<dbReference type="PRINTS" id="PR00119">
    <property type="entry name" value="CATATPASE"/>
</dbReference>
<feature type="non-terminal residue" evidence="8">
    <location>
        <position position="759"/>
    </location>
</feature>
<evidence type="ECO:0000256" key="1">
    <source>
        <dbReference type="ARBA" id="ARBA00004141"/>
    </source>
</evidence>
<accession>A0A381ZYH1</accession>
<dbReference type="InterPro" id="IPR036412">
    <property type="entry name" value="HAD-like_sf"/>
</dbReference>
<sequence length="759" mass="81706">MSADNFLEPAIGLTDAEVAERIEKGQVNNVPDAPVRTTKQILRANVLTPVNGIMGTLLVLILVAGFPGDALFAGVIFSNSVIGIFQELKARKTLTELAVLSAPKARVIREGTTKEINISEVVLDDLIEIQPGDQIVVDGELTHSAGLEVDESLLTGESEPIEKNIQDEVLSGSFVSAGFGHYRATRIGVDSYAVALAEEARRFRLVDSDLRSGVDTILRWLIVIIPPSVGLLLLRLLATEDLWEEALRGTVASAVAMVPDGLVLLTSLSFITGVVALARHRALCKELASVEMLARVDVLCLDKTGTITTGKISYTGFETLDGTDPSGVLGAMVAADPSPNATLAALGEQFRDPDWHLIDSIAFSSMRKWAMCDFGDNGLFYLGAPEILLGENDQENRNRVEILANEGKRILVLTRSDDPVDKTDELPSNRSPVCLIFLEDTLREDAKEILSYLQDQGIQLKVISGDHPATVAAVAKKAGISTDAEILDARELSENQNMDEIIENTSIFGRVTPHQKRAMVSSLQNNGHTVAMTGDGVNDVLALKDSDMGIAMGSGSSASRAVAQLVLLDNQFKILPRVLNEGRRVINNIERVSNLFITKATYAVLLTALVGILGVPFPFRPKQLTLIGTFSIGLPGFFLALAPDSSLVKPGFLKRVLRYSIPAGISAAIATFVCYEIVRRSDVLLIEARTAATATLLCLGLGILVVVSRPVKPWKLLLAVFMGLSYVSVLLSEFGRDYFEIVHLSGGAWLTTGICVAVG</sequence>
<dbReference type="SUPFAM" id="SSF81665">
    <property type="entry name" value="Calcium ATPase, transmembrane domain M"/>
    <property type="match status" value="1"/>
</dbReference>
<organism evidence="8">
    <name type="scientific">marine metagenome</name>
    <dbReference type="NCBI Taxonomy" id="408172"/>
    <lineage>
        <taxon>unclassified sequences</taxon>
        <taxon>metagenomes</taxon>
        <taxon>ecological metagenomes</taxon>
    </lineage>
</organism>
<evidence type="ECO:0000256" key="5">
    <source>
        <dbReference type="ARBA" id="ARBA00023136"/>
    </source>
</evidence>
<dbReference type="Gene3D" id="2.70.150.10">
    <property type="entry name" value="Calcium-transporting ATPase, cytoplasmic transduction domain A"/>
    <property type="match status" value="1"/>
</dbReference>
<dbReference type="AlphaFoldDB" id="A0A381ZYH1"/>
<dbReference type="InterPro" id="IPR018303">
    <property type="entry name" value="ATPase_P-typ_P_site"/>
</dbReference>
<dbReference type="PROSITE" id="PS00154">
    <property type="entry name" value="ATPASE_E1_E2"/>
    <property type="match status" value="1"/>
</dbReference>
<keyword evidence="3" id="KW-1278">Translocase</keyword>
<dbReference type="Pfam" id="PF00122">
    <property type="entry name" value="E1-E2_ATPase"/>
    <property type="match status" value="1"/>
</dbReference>
<dbReference type="Gene3D" id="3.40.1110.10">
    <property type="entry name" value="Calcium-transporting ATPase, cytoplasmic domain N"/>
    <property type="match status" value="1"/>
</dbReference>
<dbReference type="SFLD" id="SFLDF00027">
    <property type="entry name" value="p-type_atpase"/>
    <property type="match status" value="1"/>
</dbReference>
<evidence type="ECO:0000256" key="3">
    <source>
        <dbReference type="ARBA" id="ARBA00022967"/>
    </source>
</evidence>
<feature type="transmembrane region" description="Helical" evidence="6">
    <location>
        <begin position="656"/>
        <end position="678"/>
    </location>
</feature>
<dbReference type="SUPFAM" id="SSF56784">
    <property type="entry name" value="HAD-like"/>
    <property type="match status" value="1"/>
</dbReference>
<feature type="transmembrane region" description="Helical" evidence="6">
    <location>
        <begin position="714"/>
        <end position="732"/>
    </location>
</feature>
<feature type="transmembrane region" description="Helical" evidence="6">
    <location>
        <begin position="690"/>
        <end position="707"/>
    </location>
</feature>
<dbReference type="Gene3D" id="1.20.1110.10">
    <property type="entry name" value="Calcium-transporting ATPase, transmembrane domain"/>
    <property type="match status" value="1"/>
</dbReference>
<keyword evidence="4 6" id="KW-1133">Transmembrane helix</keyword>
<dbReference type="EMBL" id="UINC01022992">
    <property type="protein sequence ID" value="SVA93773.1"/>
    <property type="molecule type" value="Genomic_DNA"/>
</dbReference>
<feature type="transmembrane region" description="Helical" evidence="6">
    <location>
        <begin position="600"/>
        <end position="619"/>
    </location>
</feature>
<evidence type="ECO:0000256" key="4">
    <source>
        <dbReference type="ARBA" id="ARBA00022989"/>
    </source>
</evidence>
<dbReference type="SFLD" id="SFLDG00002">
    <property type="entry name" value="C1.7:_P-type_atpase_like"/>
    <property type="match status" value="1"/>
</dbReference>
<feature type="transmembrane region" description="Helical" evidence="6">
    <location>
        <begin position="625"/>
        <end position="644"/>
    </location>
</feature>
<feature type="transmembrane region" description="Helical" evidence="6">
    <location>
        <begin position="738"/>
        <end position="758"/>
    </location>
</feature>
<dbReference type="GO" id="GO:0005524">
    <property type="term" value="F:ATP binding"/>
    <property type="evidence" value="ECO:0007669"/>
    <property type="project" value="InterPro"/>
</dbReference>
<dbReference type="InterPro" id="IPR023298">
    <property type="entry name" value="ATPase_P-typ_TM_dom_sf"/>
</dbReference>
<evidence type="ECO:0000256" key="6">
    <source>
        <dbReference type="SAM" id="Phobius"/>
    </source>
</evidence>
<evidence type="ECO:0000259" key="7">
    <source>
        <dbReference type="Pfam" id="PF00122"/>
    </source>
</evidence>
<dbReference type="PANTHER" id="PTHR42861">
    <property type="entry name" value="CALCIUM-TRANSPORTING ATPASE"/>
    <property type="match status" value="1"/>
</dbReference>
<evidence type="ECO:0000313" key="8">
    <source>
        <dbReference type="EMBL" id="SVA93773.1"/>
    </source>
</evidence>
<dbReference type="InterPro" id="IPR044492">
    <property type="entry name" value="P_typ_ATPase_HD_dom"/>
</dbReference>
<dbReference type="SFLD" id="SFLDS00003">
    <property type="entry name" value="Haloacid_Dehalogenase"/>
    <property type="match status" value="1"/>
</dbReference>
<dbReference type="InterPro" id="IPR001757">
    <property type="entry name" value="P_typ_ATPase"/>
</dbReference>